<evidence type="ECO:0000313" key="1">
    <source>
        <dbReference type="EMBL" id="JAH17797.1"/>
    </source>
</evidence>
<name>A0A0E9QMS6_ANGAN</name>
<accession>A0A0E9QMS6</accession>
<organism evidence="1">
    <name type="scientific">Anguilla anguilla</name>
    <name type="common">European freshwater eel</name>
    <name type="synonym">Muraena anguilla</name>
    <dbReference type="NCBI Taxonomy" id="7936"/>
    <lineage>
        <taxon>Eukaryota</taxon>
        <taxon>Metazoa</taxon>
        <taxon>Chordata</taxon>
        <taxon>Craniata</taxon>
        <taxon>Vertebrata</taxon>
        <taxon>Euteleostomi</taxon>
        <taxon>Actinopterygii</taxon>
        <taxon>Neopterygii</taxon>
        <taxon>Teleostei</taxon>
        <taxon>Anguilliformes</taxon>
        <taxon>Anguillidae</taxon>
        <taxon>Anguilla</taxon>
    </lineage>
</organism>
<reference evidence="1" key="2">
    <citation type="journal article" date="2015" name="Fish Shellfish Immunol.">
        <title>Early steps in the European eel (Anguilla anguilla)-Vibrio vulnificus interaction in the gills: Role of the RtxA13 toxin.</title>
        <authorList>
            <person name="Callol A."/>
            <person name="Pajuelo D."/>
            <person name="Ebbesson L."/>
            <person name="Teles M."/>
            <person name="MacKenzie S."/>
            <person name="Amaro C."/>
        </authorList>
    </citation>
    <scope>NUCLEOTIDE SEQUENCE</scope>
</reference>
<proteinExistence type="predicted"/>
<protein>
    <submittedName>
        <fullName evidence="1">Uncharacterized protein</fullName>
    </submittedName>
</protein>
<dbReference type="AlphaFoldDB" id="A0A0E9QMS6"/>
<dbReference type="EMBL" id="GBXM01090780">
    <property type="protein sequence ID" value="JAH17797.1"/>
    <property type="molecule type" value="Transcribed_RNA"/>
</dbReference>
<reference evidence="1" key="1">
    <citation type="submission" date="2014-11" db="EMBL/GenBank/DDBJ databases">
        <authorList>
            <person name="Amaro Gonzalez C."/>
        </authorList>
    </citation>
    <scope>NUCLEOTIDE SEQUENCE</scope>
</reference>
<sequence length="30" mass="3762">MLLFIFWTFLHCNTKSSIRFYFCAMSRFCF</sequence>